<accession>A0A6J5M9L7</accession>
<reference evidence="1" key="1">
    <citation type="submission" date="2020-04" db="EMBL/GenBank/DDBJ databases">
        <authorList>
            <person name="Chiriac C."/>
            <person name="Salcher M."/>
            <person name="Ghai R."/>
            <person name="Kavagutti S V."/>
        </authorList>
    </citation>
    <scope>NUCLEOTIDE SEQUENCE</scope>
</reference>
<name>A0A6J5M9L7_9CAUD</name>
<dbReference type="EMBL" id="LR796413">
    <property type="protein sequence ID" value="CAB4142801.1"/>
    <property type="molecule type" value="Genomic_DNA"/>
</dbReference>
<organism evidence="1">
    <name type="scientific">uncultured Caudovirales phage</name>
    <dbReference type="NCBI Taxonomy" id="2100421"/>
    <lineage>
        <taxon>Viruses</taxon>
        <taxon>Duplodnaviria</taxon>
        <taxon>Heunggongvirae</taxon>
        <taxon>Uroviricota</taxon>
        <taxon>Caudoviricetes</taxon>
        <taxon>Peduoviridae</taxon>
        <taxon>Maltschvirus</taxon>
        <taxon>Maltschvirus maltsch</taxon>
    </lineage>
</organism>
<proteinExistence type="predicted"/>
<protein>
    <submittedName>
        <fullName evidence="1">Uncharacterized protein</fullName>
    </submittedName>
</protein>
<evidence type="ECO:0000313" key="1">
    <source>
        <dbReference type="EMBL" id="CAB4142801.1"/>
    </source>
</evidence>
<gene>
    <name evidence="1" type="ORF">UFOVP452_40</name>
</gene>
<sequence length="76" mass="8600">MRAVLRYLEEVGSALSRLLNALMGGDGSVTFSARCWALRLDHPPICRVLVWLVDAVNVQPGHCRGAWEWHRARDLM</sequence>